<dbReference type="PANTHER" id="PTHR30514:SF1">
    <property type="entry name" value="HTH-TYPE TRANSCRIPTIONAL REGULATOR HEXR-RELATED"/>
    <property type="match status" value="1"/>
</dbReference>
<keyword evidence="1" id="KW-0805">Transcription regulation</keyword>
<dbReference type="GO" id="GO:0097367">
    <property type="term" value="F:carbohydrate derivative binding"/>
    <property type="evidence" value="ECO:0007669"/>
    <property type="project" value="InterPro"/>
</dbReference>
<name>A0A7K0G5Q3_9ACTN</name>
<evidence type="ECO:0000256" key="1">
    <source>
        <dbReference type="ARBA" id="ARBA00023015"/>
    </source>
</evidence>
<dbReference type="PROSITE" id="PS51071">
    <property type="entry name" value="HTH_RPIR"/>
    <property type="match status" value="1"/>
</dbReference>
<dbReference type="GO" id="GO:0003677">
    <property type="term" value="F:DNA binding"/>
    <property type="evidence" value="ECO:0007669"/>
    <property type="project" value="UniProtKB-KW"/>
</dbReference>
<reference evidence="8" key="1">
    <citation type="submission" date="2019-08" db="EMBL/GenBank/DDBJ databases">
        <title>Arthrobacter sp. nov., isolated from plateau pika and Tibetan wild ass.</title>
        <authorList>
            <person name="Ge Y."/>
        </authorList>
    </citation>
    <scope>NUCLEOTIDE SEQUENCE [LARGE SCALE GENOMIC DNA]</scope>
    <source>
        <strain evidence="8">HF-1365</strain>
    </source>
</reference>
<dbReference type="Pfam" id="PF01418">
    <property type="entry name" value="HTH_6"/>
    <property type="match status" value="1"/>
</dbReference>
<keyword evidence="8" id="KW-1185">Reference proteome</keyword>
<keyword evidence="3" id="KW-0804">Transcription</keyword>
<accession>A0A7K0G5Q3</accession>
<dbReference type="InterPro" id="IPR001347">
    <property type="entry name" value="SIS_dom"/>
</dbReference>
<comment type="caution">
    <text evidence="7">The sequence shown here is derived from an EMBL/GenBank/DDBJ whole genome shotgun (WGS) entry which is preliminary data.</text>
</comment>
<organism evidence="7 8">
    <name type="scientific">Enorma shizhengliae</name>
    <dbReference type="NCBI Taxonomy" id="2606615"/>
    <lineage>
        <taxon>Bacteria</taxon>
        <taxon>Bacillati</taxon>
        <taxon>Actinomycetota</taxon>
        <taxon>Coriobacteriia</taxon>
        <taxon>Coriobacteriales</taxon>
        <taxon>Coriobacteriaceae</taxon>
        <taxon>Enorma</taxon>
    </lineage>
</organism>
<dbReference type="InterPro" id="IPR047640">
    <property type="entry name" value="RpiR-like"/>
</dbReference>
<dbReference type="Gene3D" id="3.40.50.10490">
    <property type="entry name" value="Glucose-6-phosphate isomerase like protein, domain 1"/>
    <property type="match status" value="1"/>
</dbReference>
<evidence type="ECO:0000256" key="2">
    <source>
        <dbReference type="ARBA" id="ARBA00023125"/>
    </source>
</evidence>
<feature type="domain" description="HTH rpiR-type" evidence="5">
    <location>
        <begin position="51"/>
        <end position="127"/>
    </location>
</feature>
<dbReference type="InterPro" id="IPR036388">
    <property type="entry name" value="WH-like_DNA-bd_sf"/>
</dbReference>
<evidence type="ECO:0000313" key="8">
    <source>
        <dbReference type="Proteomes" id="UP000470010"/>
    </source>
</evidence>
<protein>
    <submittedName>
        <fullName evidence="7">SIS domain-containing protein</fullName>
    </submittedName>
</protein>
<dbReference type="Pfam" id="PF01380">
    <property type="entry name" value="SIS"/>
    <property type="match status" value="1"/>
</dbReference>
<evidence type="ECO:0000256" key="3">
    <source>
        <dbReference type="ARBA" id="ARBA00023163"/>
    </source>
</evidence>
<dbReference type="PANTHER" id="PTHR30514">
    <property type="entry name" value="GLUCOKINASE"/>
    <property type="match status" value="1"/>
</dbReference>
<dbReference type="PROSITE" id="PS51464">
    <property type="entry name" value="SIS"/>
    <property type="match status" value="1"/>
</dbReference>
<gene>
    <name evidence="7" type="ORF">GJE22_00705</name>
</gene>
<dbReference type="InterPro" id="IPR035472">
    <property type="entry name" value="RpiR-like_SIS"/>
</dbReference>
<feature type="region of interest" description="Disordered" evidence="4">
    <location>
        <begin position="1"/>
        <end position="20"/>
    </location>
</feature>
<sequence length="305" mass="33604">MREASCATPDARQRGSVTMNTKQGAAVHRGFVRTAIIGGHGGGARGVRMQHRFEDLVSTHFDTLGENDLLCLRYVASHRDAVCDMGIEELAHACSVSRSTVMRFAQKLGLHGFTELKTLLKWERDADPRPSRDMVDEACTASISAIRSFRNLDCTDFCHDLARARRIFSFGTGNLQKSACREFKRVLLGLGYLVDNIAGESELAKTIPLMRSDDLVFIVSQRGESDYLRRAISQIAARDATIASLTLSSNNYLANHAKHALFVHPQQIEVGAATPFHSNAAVFFVVELIGVKFAAYLQEERTGTA</sequence>
<evidence type="ECO:0000256" key="4">
    <source>
        <dbReference type="SAM" id="MobiDB-lite"/>
    </source>
</evidence>
<dbReference type="AlphaFoldDB" id="A0A7K0G5Q3"/>
<dbReference type="GO" id="GO:1901135">
    <property type="term" value="P:carbohydrate derivative metabolic process"/>
    <property type="evidence" value="ECO:0007669"/>
    <property type="project" value="InterPro"/>
</dbReference>
<dbReference type="InterPro" id="IPR046348">
    <property type="entry name" value="SIS_dom_sf"/>
</dbReference>
<dbReference type="InterPro" id="IPR009057">
    <property type="entry name" value="Homeodomain-like_sf"/>
</dbReference>
<feature type="domain" description="SIS" evidence="6">
    <location>
        <begin position="157"/>
        <end position="299"/>
    </location>
</feature>
<dbReference type="CDD" id="cd05013">
    <property type="entry name" value="SIS_RpiR"/>
    <property type="match status" value="1"/>
</dbReference>
<dbReference type="GO" id="GO:0003700">
    <property type="term" value="F:DNA-binding transcription factor activity"/>
    <property type="evidence" value="ECO:0007669"/>
    <property type="project" value="InterPro"/>
</dbReference>
<dbReference type="Proteomes" id="UP000470010">
    <property type="component" value="Unassembled WGS sequence"/>
</dbReference>
<evidence type="ECO:0000259" key="6">
    <source>
        <dbReference type="PROSITE" id="PS51464"/>
    </source>
</evidence>
<evidence type="ECO:0000313" key="7">
    <source>
        <dbReference type="EMBL" id="MRX79138.1"/>
    </source>
</evidence>
<dbReference type="InterPro" id="IPR000281">
    <property type="entry name" value="HTH_RpiR"/>
</dbReference>
<dbReference type="Gene3D" id="1.10.10.10">
    <property type="entry name" value="Winged helix-like DNA-binding domain superfamily/Winged helix DNA-binding domain"/>
    <property type="match status" value="1"/>
</dbReference>
<keyword evidence="2" id="KW-0238">DNA-binding</keyword>
<dbReference type="EMBL" id="VTFZ01000001">
    <property type="protein sequence ID" value="MRX79138.1"/>
    <property type="molecule type" value="Genomic_DNA"/>
</dbReference>
<dbReference type="SUPFAM" id="SSF46689">
    <property type="entry name" value="Homeodomain-like"/>
    <property type="match status" value="1"/>
</dbReference>
<dbReference type="SUPFAM" id="SSF53697">
    <property type="entry name" value="SIS domain"/>
    <property type="match status" value="1"/>
</dbReference>
<proteinExistence type="predicted"/>
<evidence type="ECO:0000259" key="5">
    <source>
        <dbReference type="PROSITE" id="PS51071"/>
    </source>
</evidence>